<dbReference type="RefSeq" id="WP_289382370.1">
    <property type="nucleotide sequence ID" value="NZ_JAUBOF010000178.1"/>
</dbReference>
<dbReference type="Proteomes" id="UP001233164">
    <property type="component" value="Unassembled WGS sequence"/>
</dbReference>
<comment type="caution">
    <text evidence="1">The sequence shown here is derived from an EMBL/GenBank/DDBJ whole genome shotgun (WGS) entry which is preliminary data.</text>
</comment>
<keyword evidence="2" id="KW-1185">Reference proteome</keyword>
<dbReference type="EMBL" id="JAUBOF010000178">
    <property type="protein sequence ID" value="MDM7491539.1"/>
    <property type="molecule type" value="Genomic_DNA"/>
</dbReference>
<evidence type="ECO:0008006" key="3">
    <source>
        <dbReference type="Google" id="ProtNLM"/>
    </source>
</evidence>
<name>A0ABT7RV61_9NOCA</name>
<evidence type="ECO:0000313" key="1">
    <source>
        <dbReference type="EMBL" id="MDM7491539.1"/>
    </source>
</evidence>
<gene>
    <name evidence="1" type="ORF">QT969_24975</name>
</gene>
<organism evidence="1 2">
    <name type="scientific">Rhodococcus indonesiensis</name>
    <dbReference type="NCBI Taxonomy" id="3055869"/>
    <lineage>
        <taxon>Bacteria</taxon>
        <taxon>Bacillati</taxon>
        <taxon>Actinomycetota</taxon>
        <taxon>Actinomycetes</taxon>
        <taxon>Mycobacteriales</taxon>
        <taxon>Nocardiaceae</taxon>
        <taxon>Rhodococcus</taxon>
    </lineage>
</organism>
<accession>A0ABT7RV61</accession>
<reference evidence="1 2" key="1">
    <citation type="submission" date="2023-06" db="EMBL/GenBank/DDBJ databases">
        <title>Rhodococcus indonesiensis sp. nov a new member of the Rhodococcus ruber lineage isolated from a sediment of neutral hot spring.</title>
        <authorList>
            <person name="Kusuma A.B."/>
            <person name="Fenylestari G."/>
            <person name="Ammar F."/>
            <person name="Nouioui I."/>
            <person name="Goodfellow M."/>
        </authorList>
    </citation>
    <scope>NUCLEOTIDE SEQUENCE [LARGE SCALE GENOMIC DNA]</scope>
    <source>
        <strain evidence="1 2">CSLK01-03</strain>
    </source>
</reference>
<sequence>MDPRASDCEVDPVEAGHGSVGRTVAAWLVASAAVLGSCAGLPGGTEGDLSRAAAQSASATASAELAMELVAGHRTTRAHAVTVLSDALDEVLAAYSAVAAVEVATGQEAAHRAALLDRIDDAATVLGEARARTDAVATAPSAADVTGRLADLTGYLSAFAEGSR</sequence>
<evidence type="ECO:0000313" key="2">
    <source>
        <dbReference type="Proteomes" id="UP001233164"/>
    </source>
</evidence>
<proteinExistence type="predicted"/>
<protein>
    <recommendedName>
        <fullName evidence="3">Lipoprotein</fullName>
    </recommendedName>
</protein>